<feature type="domain" description="Apoptosis-antagonizing transcription factor C-terminal" evidence="3">
    <location>
        <begin position="396"/>
        <end position="478"/>
    </location>
</feature>
<proteinExistence type="inferred from homology"/>
<dbReference type="InterPro" id="IPR039223">
    <property type="entry name" value="AATF/Bfr2"/>
</dbReference>
<evidence type="ECO:0000256" key="1">
    <source>
        <dbReference type="ARBA" id="ARBA00008966"/>
    </source>
</evidence>
<feature type="compositionally biased region" description="Acidic residues" evidence="2">
    <location>
        <begin position="255"/>
        <end position="275"/>
    </location>
</feature>
<evidence type="ECO:0000313" key="5">
    <source>
        <dbReference type="EMBL" id="CAG9765724.1"/>
    </source>
</evidence>
<reference evidence="5" key="1">
    <citation type="submission" date="2022-01" db="EMBL/GenBank/DDBJ databases">
        <authorList>
            <person name="King R."/>
        </authorList>
    </citation>
    <scope>NUCLEOTIDE SEQUENCE</scope>
</reference>
<dbReference type="InterPro" id="IPR012617">
    <property type="entry name" value="AATF_C"/>
</dbReference>
<gene>
    <name evidence="5" type="ORF">CEUTPL_LOCUS6327</name>
</gene>
<feature type="domain" description="AATF leucine zipper-containing" evidence="4">
    <location>
        <begin position="162"/>
        <end position="317"/>
    </location>
</feature>
<keyword evidence="6" id="KW-1185">Reference proteome</keyword>
<dbReference type="AlphaFoldDB" id="A0A9N9QMY0"/>
<dbReference type="Pfam" id="PF13339">
    <property type="entry name" value="AATF-Che1"/>
    <property type="match status" value="1"/>
</dbReference>
<comment type="similarity">
    <text evidence="1">Belongs to the AATF family.</text>
</comment>
<feature type="compositionally biased region" description="Acidic residues" evidence="2">
    <location>
        <begin position="119"/>
        <end position="135"/>
    </location>
</feature>
<dbReference type="EMBL" id="OU892279">
    <property type="protein sequence ID" value="CAG9765724.1"/>
    <property type="molecule type" value="Genomic_DNA"/>
</dbReference>
<accession>A0A9N9QMY0</accession>
<dbReference type="GO" id="GO:0006357">
    <property type="term" value="P:regulation of transcription by RNA polymerase II"/>
    <property type="evidence" value="ECO:0007669"/>
    <property type="project" value="TreeGrafter"/>
</dbReference>
<dbReference type="OrthoDB" id="5783963at2759"/>
<feature type="region of interest" description="Disordered" evidence="2">
    <location>
        <begin position="248"/>
        <end position="291"/>
    </location>
</feature>
<feature type="region of interest" description="Disordered" evidence="2">
    <location>
        <begin position="66"/>
        <end position="144"/>
    </location>
</feature>
<evidence type="ECO:0000259" key="3">
    <source>
        <dbReference type="Pfam" id="PF08164"/>
    </source>
</evidence>
<dbReference type="Proteomes" id="UP001152799">
    <property type="component" value="Chromosome 3"/>
</dbReference>
<dbReference type="PANTHER" id="PTHR15565">
    <property type="entry name" value="AATF PROTEIN APOPTOSIS ANTAGONIZING TRANSCRIPTION FACTOR"/>
    <property type="match status" value="1"/>
</dbReference>
<protein>
    <recommendedName>
        <fullName evidence="7">Protein AATF</fullName>
    </recommendedName>
</protein>
<evidence type="ECO:0000259" key="4">
    <source>
        <dbReference type="Pfam" id="PF13339"/>
    </source>
</evidence>
<sequence>MNKKPSLADKIAGVLSAVPTQFDPDDENLDETRAKLTEIEELQHEIDNDIDYALLSKFRKQNVDLLADVDQRYAGKRGNRKSLKGESSDEEGSDGDGAGNDSEVNSDEDSNDANASDEQPSDSEDVSGEESENENSEASIDLSDTEDTNFQHMTETNVSEQVNKGLCVRNQMNIWESLLEMRIQMQKSLVAANKLPQKSKFKEVLSDTDFKNKVKETKDSLGNVLDKFLDLQNLLIKKYPETKSLGNNSKVEVQVESDEEIPSDTEDEVEEESEQEEHPPPQSSKKRKLDEYEKDISDLHNKYKKYRNETIEKWNTKTRLSTMKTSGPTLSVTSQIEHILSDKEKLRKRTQLKKSEFKILGQKDSSESILESNEDNGDVKQAEEYNSEIFDDSDFYHQLLRELIEVKSADITDPVQLGRQWIQLQNLRSKMKRKIDTRATKGRKIRYAVHTKLVNFTAPNDQQLWTEDAKNELYSSLFGKIKAKPV</sequence>
<evidence type="ECO:0000313" key="6">
    <source>
        <dbReference type="Proteomes" id="UP001152799"/>
    </source>
</evidence>
<dbReference type="InterPro" id="IPR025160">
    <property type="entry name" value="AATF"/>
</dbReference>
<evidence type="ECO:0008006" key="7">
    <source>
        <dbReference type="Google" id="ProtNLM"/>
    </source>
</evidence>
<organism evidence="5 6">
    <name type="scientific">Ceutorhynchus assimilis</name>
    <name type="common">cabbage seed weevil</name>
    <dbReference type="NCBI Taxonomy" id="467358"/>
    <lineage>
        <taxon>Eukaryota</taxon>
        <taxon>Metazoa</taxon>
        <taxon>Ecdysozoa</taxon>
        <taxon>Arthropoda</taxon>
        <taxon>Hexapoda</taxon>
        <taxon>Insecta</taxon>
        <taxon>Pterygota</taxon>
        <taxon>Neoptera</taxon>
        <taxon>Endopterygota</taxon>
        <taxon>Coleoptera</taxon>
        <taxon>Polyphaga</taxon>
        <taxon>Cucujiformia</taxon>
        <taxon>Curculionidae</taxon>
        <taxon>Ceutorhynchinae</taxon>
        <taxon>Ceutorhynchus</taxon>
    </lineage>
</organism>
<dbReference type="Pfam" id="PF08164">
    <property type="entry name" value="TRAUB"/>
    <property type="match status" value="1"/>
</dbReference>
<name>A0A9N9QMY0_9CUCU</name>
<dbReference type="GO" id="GO:0005730">
    <property type="term" value="C:nucleolus"/>
    <property type="evidence" value="ECO:0007669"/>
    <property type="project" value="TreeGrafter"/>
</dbReference>
<dbReference type="PANTHER" id="PTHR15565:SF0">
    <property type="entry name" value="PROTEIN AATF"/>
    <property type="match status" value="1"/>
</dbReference>
<evidence type="ECO:0000256" key="2">
    <source>
        <dbReference type="SAM" id="MobiDB-lite"/>
    </source>
</evidence>